<dbReference type="OrthoDB" id="9796533at2"/>
<dbReference type="InterPro" id="IPR000600">
    <property type="entry name" value="ROK"/>
</dbReference>
<dbReference type="Pfam" id="PF00480">
    <property type="entry name" value="ROK"/>
    <property type="match status" value="1"/>
</dbReference>
<evidence type="ECO:0000256" key="1">
    <source>
        <dbReference type="ARBA" id="ARBA00006479"/>
    </source>
</evidence>
<dbReference type="EMBL" id="QUBQ01000006">
    <property type="protein sequence ID" value="REK71279.1"/>
    <property type="molecule type" value="Genomic_DNA"/>
</dbReference>
<protein>
    <submittedName>
        <fullName evidence="2">ROK family protein</fullName>
    </submittedName>
</protein>
<proteinExistence type="inferred from homology"/>
<reference evidence="2 3" key="1">
    <citation type="submission" date="2018-08" db="EMBL/GenBank/DDBJ databases">
        <title>Paenibacillus sp. M4BSY-1, whole genome shotgun sequence.</title>
        <authorList>
            <person name="Tuo L."/>
        </authorList>
    </citation>
    <scope>NUCLEOTIDE SEQUENCE [LARGE SCALE GENOMIC DNA]</scope>
    <source>
        <strain evidence="2 3">M4BSY-1</strain>
    </source>
</reference>
<gene>
    <name evidence="2" type="ORF">DX130_22835</name>
</gene>
<dbReference type="InterPro" id="IPR043129">
    <property type="entry name" value="ATPase_NBD"/>
</dbReference>
<comment type="caution">
    <text evidence="2">The sequence shown here is derived from an EMBL/GenBank/DDBJ whole genome shotgun (WGS) entry which is preliminary data.</text>
</comment>
<dbReference type="PANTHER" id="PTHR18964:SF149">
    <property type="entry name" value="BIFUNCTIONAL UDP-N-ACETYLGLUCOSAMINE 2-EPIMERASE_N-ACETYLMANNOSAMINE KINASE"/>
    <property type="match status" value="1"/>
</dbReference>
<name>A0A371P5V7_9BACL</name>
<evidence type="ECO:0000313" key="2">
    <source>
        <dbReference type="EMBL" id="REK71279.1"/>
    </source>
</evidence>
<accession>A0A371P5V7</accession>
<dbReference type="SUPFAM" id="SSF53067">
    <property type="entry name" value="Actin-like ATPase domain"/>
    <property type="match status" value="1"/>
</dbReference>
<sequence length="334" mass="35272">MGGAAVEQQIQQSILAVDLGGTSILLGEVSLDGKVLHTQSYPTDTATQAAAMENIGKAIQHYIDTVSRKARELVAIGIGVVGRVDRANGVWMEIEPGKTNPTDVARIIEQRFGLPCGIDNDVSCATLAELKHGWGTESKDFIYLNVGTGIAAGFVVNGAIIEGSHFNAGEIGHMVVDMNSDAICACGRRGCVERLASGLGLHERVISLKGEYPDTAIAIEDGQRVSAQSIFKHAAEGDPLAQRVTEEGSRALAAAIMNMVRVSDPDTIVLGGGVGGNAYFTELVEQHLNPKTMRFVTNGIARTKQSTPEAGLVGAAMVGLEAWTLRRGVLSHDE</sequence>
<comment type="similarity">
    <text evidence="1">Belongs to the ROK (NagC/XylR) family.</text>
</comment>
<dbReference type="PANTHER" id="PTHR18964">
    <property type="entry name" value="ROK (REPRESSOR, ORF, KINASE) FAMILY"/>
    <property type="match status" value="1"/>
</dbReference>
<evidence type="ECO:0000313" key="3">
    <source>
        <dbReference type="Proteomes" id="UP000261905"/>
    </source>
</evidence>
<dbReference type="Proteomes" id="UP000261905">
    <property type="component" value="Unassembled WGS sequence"/>
</dbReference>
<dbReference type="Gene3D" id="3.30.420.40">
    <property type="match status" value="2"/>
</dbReference>
<keyword evidence="3" id="KW-1185">Reference proteome</keyword>
<organism evidence="2 3">
    <name type="scientific">Paenibacillus paeoniae</name>
    <dbReference type="NCBI Taxonomy" id="2292705"/>
    <lineage>
        <taxon>Bacteria</taxon>
        <taxon>Bacillati</taxon>
        <taxon>Bacillota</taxon>
        <taxon>Bacilli</taxon>
        <taxon>Bacillales</taxon>
        <taxon>Paenibacillaceae</taxon>
        <taxon>Paenibacillus</taxon>
    </lineage>
</organism>
<dbReference type="AlphaFoldDB" id="A0A371P5V7"/>